<dbReference type="AlphaFoldDB" id="A0A1E7FGV3"/>
<dbReference type="Proteomes" id="UP000095751">
    <property type="component" value="Unassembled WGS sequence"/>
</dbReference>
<evidence type="ECO:0000256" key="3">
    <source>
        <dbReference type="ARBA" id="ARBA00022692"/>
    </source>
</evidence>
<comment type="subcellular location">
    <subcellularLocation>
        <location evidence="1">Membrane</location>
        <topology evidence="1">Multi-pass membrane protein</topology>
    </subcellularLocation>
</comment>
<dbReference type="OrthoDB" id="9909019at2759"/>
<feature type="region of interest" description="Disordered" evidence="8">
    <location>
        <begin position="258"/>
        <end position="283"/>
    </location>
</feature>
<feature type="transmembrane region" description="Helical" evidence="7">
    <location>
        <begin position="106"/>
        <end position="129"/>
    </location>
</feature>
<gene>
    <name evidence="10" type="ORF">FRACYDRAFT_268673</name>
</gene>
<feature type="compositionally biased region" description="Low complexity" evidence="8">
    <location>
        <begin position="262"/>
        <end position="276"/>
    </location>
</feature>
<dbReference type="GO" id="GO:0019706">
    <property type="term" value="F:protein-cysteine S-palmitoyltransferase activity"/>
    <property type="evidence" value="ECO:0007669"/>
    <property type="project" value="UniProtKB-EC"/>
</dbReference>
<name>A0A1E7FGV3_9STRA</name>
<dbReference type="EMBL" id="KV784357">
    <property type="protein sequence ID" value="OEU17364.1"/>
    <property type="molecule type" value="Genomic_DNA"/>
</dbReference>
<evidence type="ECO:0000259" key="9">
    <source>
        <dbReference type="Pfam" id="PF01529"/>
    </source>
</evidence>
<evidence type="ECO:0000313" key="10">
    <source>
        <dbReference type="EMBL" id="OEU17364.1"/>
    </source>
</evidence>
<dbReference type="PROSITE" id="PS50216">
    <property type="entry name" value="DHHC"/>
    <property type="match status" value="1"/>
</dbReference>
<feature type="domain" description="Palmitoyltransferase DHHC" evidence="9">
    <location>
        <begin position="54"/>
        <end position="196"/>
    </location>
</feature>
<dbReference type="PANTHER" id="PTHR22883">
    <property type="entry name" value="ZINC FINGER DHHC DOMAIN CONTAINING PROTEIN"/>
    <property type="match status" value="1"/>
</dbReference>
<dbReference type="InterPro" id="IPR039859">
    <property type="entry name" value="PFA4/ZDH16/20/ERF2-like"/>
</dbReference>
<feature type="compositionally biased region" description="Basic and acidic residues" evidence="8">
    <location>
        <begin position="1"/>
        <end position="12"/>
    </location>
</feature>
<dbReference type="GO" id="GO:0005783">
    <property type="term" value="C:endoplasmic reticulum"/>
    <property type="evidence" value="ECO:0007669"/>
    <property type="project" value="TreeGrafter"/>
</dbReference>
<protein>
    <recommendedName>
        <fullName evidence="7">Palmitoyltransferase</fullName>
        <ecNumber evidence="7">2.3.1.225</ecNumber>
    </recommendedName>
</protein>
<comment type="catalytic activity">
    <reaction evidence="7">
        <text>L-cysteinyl-[protein] + hexadecanoyl-CoA = S-hexadecanoyl-L-cysteinyl-[protein] + CoA</text>
        <dbReference type="Rhea" id="RHEA:36683"/>
        <dbReference type="Rhea" id="RHEA-COMP:10131"/>
        <dbReference type="Rhea" id="RHEA-COMP:11032"/>
        <dbReference type="ChEBI" id="CHEBI:29950"/>
        <dbReference type="ChEBI" id="CHEBI:57287"/>
        <dbReference type="ChEBI" id="CHEBI:57379"/>
        <dbReference type="ChEBI" id="CHEBI:74151"/>
        <dbReference type="EC" id="2.3.1.225"/>
    </reaction>
</comment>
<evidence type="ECO:0000256" key="2">
    <source>
        <dbReference type="ARBA" id="ARBA00022679"/>
    </source>
</evidence>
<proteinExistence type="inferred from homology"/>
<evidence type="ECO:0000256" key="5">
    <source>
        <dbReference type="ARBA" id="ARBA00023136"/>
    </source>
</evidence>
<organism evidence="10 11">
    <name type="scientific">Fragilariopsis cylindrus CCMP1102</name>
    <dbReference type="NCBI Taxonomy" id="635003"/>
    <lineage>
        <taxon>Eukaryota</taxon>
        <taxon>Sar</taxon>
        <taxon>Stramenopiles</taxon>
        <taxon>Ochrophyta</taxon>
        <taxon>Bacillariophyta</taxon>
        <taxon>Bacillariophyceae</taxon>
        <taxon>Bacillariophycidae</taxon>
        <taxon>Bacillariales</taxon>
        <taxon>Bacillariaceae</taxon>
        <taxon>Fragilariopsis</taxon>
    </lineage>
</organism>
<evidence type="ECO:0000256" key="1">
    <source>
        <dbReference type="ARBA" id="ARBA00004141"/>
    </source>
</evidence>
<evidence type="ECO:0000313" key="11">
    <source>
        <dbReference type="Proteomes" id="UP000095751"/>
    </source>
</evidence>
<sequence length="283" mass="32365">MAMKIDPSDPRLHINNNNNNNNNNSNNNNDDDDDNNNNNNGGNGISCRHFDPQEPTKQCWICDIQVGEKSMHCKFCNKCVDQFDHHCMWLNTCIGKANYPYFFRTMVSLSIMLLIQAVIQIALILDIYLGSDSSDASNSSKERAKAWFGVETTVLPVVVVMGVFILFSLVSLSLIGQLLIFHLKLQREGITTYQFIVRDNQNRRERTKKENDLKLRRLLAVGKAKEECNNTLVFRLEKGGMLREKCGLTCCDPLKMEDEENNNNNNNNNTSTNNSNRNFEWSQ</sequence>
<evidence type="ECO:0000256" key="8">
    <source>
        <dbReference type="SAM" id="MobiDB-lite"/>
    </source>
</evidence>
<feature type="region of interest" description="Disordered" evidence="8">
    <location>
        <begin position="1"/>
        <end position="47"/>
    </location>
</feature>
<comment type="domain">
    <text evidence="7">The DHHC domain is required for palmitoyltransferase activity.</text>
</comment>
<accession>A0A1E7FGV3</accession>
<dbReference type="PANTHER" id="PTHR22883:SF203">
    <property type="entry name" value="PALMITOYLTRANSFERASE"/>
    <property type="match status" value="1"/>
</dbReference>
<comment type="similarity">
    <text evidence="7">Belongs to the DHHC palmitoyltransferase family.</text>
</comment>
<feature type="compositionally biased region" description="Low complexity" evidence="8">
    <location>
        <begin position="15"/>
        <end position="28"/>
    </location>
</feature>
<feature type="transmembrane region" description="Helical" evidence="7">
    <location>
        <begin position="157"/>
        <end position="181"/>
    </location>
</feature>
<dbReference type="Pfam" id="PF01529">
    <property type="entry name" value="DHHC"/>
    <property type="match status" value="1"/>
</dbReference>
<dbReference type="EC" id="2.3.1.225" evidence="7"/>
<keyword evidence="5 7" id="KW-0472">Membrane</keyword>
<keyword evidence="11" id="KW-1185">Reference proteome</keyword>
<evidence type="ECO:0000256" key="7">
    <source>
        <dbReference type="RuleBase" id="RU079119"/>
    </source>
</evidence>
<dbReference type="GO" id="GO:0005794">
    <property type="term" value="C:Golgi apparatus"/>
    <property type="evidence" value="ECO:0007669"/>
    <property type="project" value="TreeGrafter"/>
</dbReference>
<dbReference type="GO" id="GO:0016020">
    <property type="term" value="C:membrane"/>
    <property type="evidence" value="ECO:0007669"/>
    <property type="project" value="UniProtKB-SubCell"/>
</dbReference>
<dbReference type="InterPro" id="IPR001594">
    <property type="entry name" value="Palmitoyltrfase_DHHC"/>
</dbReference>
<evidence type="ECO:0000256" key="4">
    <source>
        <dbReference type="ARBA" id="ARBA00022989"/>
    </source>
</evidence>
<dbReference type="InParanoid" id="A0A1E7FGV3"/>
<dbReference type="KEGG" id="fcy:FRACYDRAFT_268673"/>
<keyword evidence="6 7" id="KW-0012">Acyltransferase</keyword>
<reference evidence="10 11" key="1">
    <citation type="submission" date="2016-09" db="EMBL/GenBank/DDBJ databases">
        <title>Extensive genetic diversity and differential bi-allelic expression allows diatom success in the polar Southern Ocean.</title>
        <authorList>
            <consortium name="DOE Joint Genome Institute"/>
            <person name="Mock T."/>
            <person name="Otillar R.P."/>
            <person name="Strauss J."/>
            <person name="Dupont C."/>
            <person name="Frickenhaus S."/>
            <person name="Maumus F."/>
            <person name="Mcmullan M."/>
            <person name="Sanges R."/>
            <person name="Schmutz J."/>
            <person name="Toseland A."/>
            <person name="Valas R."/>
            <person name="Veluchamy A."/>
            <person name="Ward B.J."/>
            <person name="Allen A."/>
            <person name="Barry K."/>
            <person name="Falciatore A."/>
            <person name="Ferrante M."/>
            <person name="Fortunato A.E."/>
            <person name="Gloeckner G."/>
            <person name="Gruber A."/>
            <person name="Hipkin R."/>
            <person name="Janech M."/>
            <person name="Kroth P."/>
            <person name="Leese F."/>
            <person name="Lindquist E."/>
            <person name="Lyon B.R."/>
            <person name="Martin J."/>
            <person name="Mayer C."/>
            <person name="Parker M."/>
            <person name="Quesneville H."/>
            <person name="Raymond J."/>
            <person name="Uhlig C."/>
            <person name="Valentin K.U."/>
            <person name="Worden A.Z."/>
            <person name="Armbrust E.V."/>
            <person name="Bowler C."/>
            <person name="Green B."/>
            <person name="Moulton V."/>
            <person name="Van Oosterhout C."/>
            <person name="Grigoriev I."/>
        </authorList>
    </citation>
    <scope>NUCLEOTIDE SEQUENCE [LARGE SCALE GENOMIC DNA]</scope>
    <source>
        <strain evidence="10 11">CCMP1102</strain>
    </source>
</reference>
<keyword evidence="3 7" id="KW-0812">Transmembrane</keyword>
<dbReference type="GO" id="GO:0006612">
    <property type="term" value="P:protein targeting to membrane"/>
    <property type="evidence" value="ECO:0007669"/>
    <property type="project" value="TreeGrafter"/>
</dbReference>
<keyword evidence="2 7" id="KW-0808">Transferase</keyword>
<keyword evidence="4 7" id="KW-1133">Transmembrane helix</keyword>
<evidence type="ECO:0000256" key="6">
    <source>
        <dbReference type="ARBA" id="ARBA00023315"/>
    </source>
</evidence>